<dbReference type="OrthoDB" id="1095242at2759"/>
<evidence type="ECO:0000259" key="10">
    <source>
        <dbReference type="PROSITE" id="PS50157"/>
    </source>
</evidence>
<dbReference type="InterPro" id="IPR050888">
    <property type="entry name" value="ZnF_C2H2-type_TF"/>
</dbReference>
<feature type="domain" description="C2H2-type" evidence="10">
    <location>
        <begin position="332"/>
        <end position="360"/>
    </location>
</feature>
<dbReference type="PROSITE" id="PS50157">
    <property type="entry name" value="ZINC_FINGER_C2H2_2"/>
    <property type="match status" value="10"/>
</dbReference>
<dbReference type="PANTHER" id="PTHR24406">
    <property type="entry name" value="TRANSCRIPTIONAL REPRESSOR CTCFL-RELATED"/>
    <property type="match status" value="1"/>
</dbReference>
<evidence type="ECO:0000256" key="4">
    <source>
        <dbReference type="ARBA" id="ARBA00022771"/>
    </source>
</evidence>
<evidence type="ECO:0000256" key="6">
    <source>
        <dbReference type="ARBA" id="ARBA00023015"/>
    </source>
</evidence>
<keyword evidence="8" id="KW-0539">Nucleus</keyword>
<keyword evidence="4 9" id="KW-0863">Zinc-finger</keyword>
<protein>
    <submittedName>
        <fullName evidence="11">(African queen) hypothetical protein</fullName>
    </submittedName>
</protein>
<evidence type="ECO:0000256" key="8">
    <source>
        <dbReference type="ARBA" id="ARBA00023242"/>
    </source>
</evidence>
<sequence>MSMPGIEPAISNRKANVDRKTKLNLLYLLVAIIEDDLLPKQICFHCYNCLVSFYKFRKLAESIDEKLQSASYNRLYTGTREDTKLGEIKIEAVNYIDDIQPKVEDRSETELNYNNNNKQDIIKCNIKPNETIPQSSEVNKRLLPTVSKTESKDEADDIDNVKFKCEVCSATFKSIKSLSAHMIKHTKKGRILSCSICGKEFKKVSHVKRHEKIHEINRPHKCSVCSKSFSSEDILKEHLNKHYGVKPHTCTHCSKSFAHLFTLKAHLRVHTTDKAFLCPKCGKNFYSSTNFKQHMRRHDGLKTFACAMCPMIFISKGELKSHTITHTGERNCTCDQCGSSFTKNSSLMKHIKLKHLGLKPHQCDKCSMKFTSKDHLKRHYRSHTGEKPYKCDLCERAFSQTNDLVKHRRVHVGDKTYKCMECTQSFRLKYELQQHISEHFIKLKLLNNPPIDGASSAMVPANITDGADLKINK</sequence>
<feature type="domain" description="C2H2-type" evidence="10">
    <location>
        <begin position="417"/>
        <end position="439"/>
    </location>
</feature>
<dbReference type="SMART" id="SM00355">
    <property type="entry name" value="ZnF_C2H2"/>
    <property type="match status" value="10"/>
</dbReference>
<organism evidence="11 12">
    <name type="scientific">Danaus chrysippus</name>
    <name type="common">African queen</name>
    <dbReference type="NCBI Taxonomy" id="151541"/>
    <lineage>
        <taxon>Eukaryota</taxon>
        <taxon>Metazoa</taxon>
        <taxon>Ecdysozoa</taxon>
        <taxon>Arthropoda</taxon>
        <taxon>Hexapoda</taxon>
        <taxon>Insecta</taxon>
        <taxon>Pterygota</taxon>
        <taxon>Neoptera</taxon>
        <taxon>Endopterygota</taxon>
        <taxon>Lepidoptera</taxon>
        <taxon>Glossata</taxon>
        <taxon>Ditrysia</taxon>
        <taxon>Papilionoidea</taxon>
        <taxon>Nymphalidae</taxon>
        <taxon>Danainae</taxon>
        <taxon>Danaini</taxon>
        <taxon>Danaina</taxon>
        <taxon>Danaus</taxon>
        <taxon>Anosia</taxon>
    </lineage>
</organism>
<evidence type="ECO:0000256" key="5">
    <source>
        <dbReference type="ARBA" id="ARBA00022833"/>
    </source>
</evidence>
<dbReference type="FunFam" id="3.30.160.60:FF:000100">
    <property type="entry name" value="Zinc finger 45-like"/>
    <property type="match status" value="3"/>
</dbReference>
<evidence type="ECO:0000256" key="1">
    <source>
        <dbReference type="ARBA" id="ARBA00004123"/>
    </source>
</evidence>
<feature type="domain" description="C2H2-type" evidence="10">
    <location>
        <begin position="220"/>
        <end position="247"/>
    </location>
</feature>
<dbReference type="GO" id="GO:0045892">
    <property type="term" value="P:negative regulation of DNA-templated transcription"/>
    <property type="evidence" value="ECO:0007669"/>
    <property type="project" value="UniProtKB-ARBA"/>
</dbReference>
<evidence type="ECO:0000256" key="9">
    <source>
        <dbReference type="PROSITE-ProRule" id="PRU00042"/>
    </source>
</evidence>
<feature type="domain" description="C2H2-type" evidence="10">
    <location>
        <begin position="361"/>
        <end position="388"/>
    </location>
</feature>
<dbReference type="Pfam" id="PF13912">
    <property type="entry name" value="zf-C2H2_6"/>
    <property type="match status" value="2"/>
</dbReference>
<dbReference type="SUPFAM" id="SSF57667">
    <property type="entry name" value="beta-beta-alpha zinc fingers"/>
    <property type="match status" value="5"/>
</dbReference>
<evidence type="ECO:0000256" key="3">
    <source>
        <dbReference type="ARBA" id="ARBA00022737"/>
    </source>
</evidence>
<keyword evidence="5" id="KW-0862">Zinc</keyword>
<dbReference type="Gene3D" id="3.30.160.60">
    <property type="entry name" value="Classic Zinc Finger"/>
    <property type="match status" value="9"/>
</dbReference>
<evidence type="ECO:0000256" key="2">
    <source>
        <dbReference type="ARBA" id="ARBA00022723"/>
    </source>
</evidence>
<name>A0A8J2R5E6_9NEOP</name>
<dbReference type="Pfam" id="PF00096">
    <property type="entry name" value="zf-C2H2"/>
    <property type="match status" value="8"/>
</dbReference>
<dbReference type="EMBL" id="CAKASE010000081">
    <property type="protein sequence ID" value="CAG9583079.1"/>
    <property type="molecule type" value="Genomic_DNA"/>
</dbReference>
<reference evidence="11" key="1">
    <citation type="submission" date="2021-09" db="EMBL/GenBank/DDBJ databases">
        <authorList>
            <person name="Martin H S."/>
        </authorList>
    </citation>
    <scope>NUCLEOTIDE SEQUENCE</scope>
</reference>
<dbReference type="InterPro" id="IPR012934">
    <property type="entry name" value="Znf_AD"/>
</dbReference>
<dbReference type="AlphaFoldDB" id="A0A8J2R5E6"/>
<feature type="domain" description="C2H2-type" evidence="10">
    <location>
        <begin position="248"/>
        <end position="275"/>
    </location>
</feature>
<dbReference type="Proteomes" id="UP000789524">
    <property type="component" value="Unassembled WGS sequence"/>
</dbReference>
<dbReference type="Pfam" id="PF07776">
    <property type="entry name" value="zf-AD"/>
    <property type="match status" value="1"/>
</dbReference>
<dbReference type="FunFam" id="3.30.160.60:FF:000446">
    <property type="entry name" value="Zinc finger protein"/>
    <property type="match status" value="1"/>
</dbReference>
<evidence type="ECO:0000256" key="7">
    <source>
        <dbReference type="ARBA" id="ARBA00023163"/>
    </source>
</evidence>
<evidence type="ECO:0000313" key="11">
    <source>
        <dbReference type="EMBL" id="CAG9583079.1"/>
    </source>
</evidence>
<feature type="domain" description="C2H2-type" evidence="10">
    <location>
        <begin position="389"/>
        <end position="416"/>
    </location>
</feature>
<feature type="domain" description="C2H2-type" evidence="10">
    <location>
        <begin position="192"/>
        <end position="219"/>
    </location>
</feature>
<dbReference type="PROSITE" id="PS00028">
    <property type="entry name" value="ZINC_FINGER_C2H2_1"/>
    <property type="match status" value="10"/>
</dbReference>
<keyword evidence="2" id="KW-0479">Metal-binding</keyword>
<proteinExistence type="predicted"/>
<dbReference type="GO" id="GO:0008270">
    <property type="term" value="F:zinc ion binding"/>
    <property type="evidence" value="ECO:0007669"/>
    <property type="project" value="UniProtKB-KW"/>
</dbReference>
<keyword evidence="12" id="KW-1185">Reference proteome</keyword>
<feature type="domain" description="C2H2-type" evidence="10">
    <location>
        <begin position="276"/>
        <end position="303"/>
    </location>
</feature>
<dbReference type="InterPro" id="IPR036236">
    <property type="entry name" value="Znf_C2H2_sf"/>
</dbReference>
<feature type="domain" description="C2H2-type" evidence="10">
    <location>
        <begin position="304"/>
        <end position="331"/>
    </location>
</feature>
<dbReference type="InterPro" id="IPR013087">
    <property type="entry name" value="Znf_C2H2_type"/>
</dbReference>
<dbReference type="GO" id="GO:0005634">
    <property type="term" value="C:nucleus"/>
    <property type="evidence" value="ECO:0007669"/>
    <property type="project" value="UniProtKB-SubCell"/>
</dbReference>
<accession>A0A8J2R5E6</accession>
<evidence type="ECO:0000313" key="12">
    <source>
        <dbReference type="Proteomes" id="UP000789524"/>
    </source>
</evidence>
<comment type="subcellular location">
    <subcellularLocation>
        <location evidence="1">Nucleus</location>
    </subcellularLocation>
</comment>
<dbReference type="SUPFAM" id="SSF57716">
    <property type="entry name" value="Glucocorticoid receptor-like (DNA-binding domain)"/>
    <property type="match status" value="1"/>
</dbReference>
<feature type="domain" description="C2H2-type" evidence="10">
    <location>
        <begin position="163"/>
        <end position="190"/>
    </location>
</feature>
<keyword evidence="3" id="KW-0677">Repeat</keyword>
<gene>
    <name evidence="11" type="ORF">DCHRY22_LOCUS14543</name>
</gene>
<comment type="caution">
    <text evidence="11">The sequence shown here is derived from an EMBL/GenBank/DDBJ whole genome shotgun (WGS) entry which is preliminary data.</text>
</comment>
<keyword evidence="6" id="KW-0805">Transcription regulation</keyword>
<keyword evidence="7" id="KW-0804">Transcription</keyword>
<dbReference type="FunFam" id="3.30.160.60:FF:000495">
    <property type="entry name" value="zinc finger protein 668"/>
    <property type="match status" value="1"/>
</dbReference>
<dbReference type="FunFam" id="3.30.160.60:FF:000065">
    <property type="entry name" value="B-cell CLL/lymphoma 6, member B"/>
    <property type="match status" value="1"/>
</dbReference>